<evidence type="ECO:0000313" key="2">
    <source>
        <dbReference type="EMBL" id="ELP67627.1"/>
    </source>
</evidence>
<reference evidence="2 3" key="1">
    <citation type="journal article" date="2011" name="Plasmid">
        <title>Streptomyces turgidiscabies Car8 contains a modular pathogenicity island that shares virulence genes with other actinobacterial plant pathogens.</title>
        <authorList>
            <person name="Huguet-Tapia J.C."/>
            <person name="Badger J.H."/>
            <person name="Loria R."/>
            <person name="Pettis G.S."/>
        </authorList>
    </citation>
    <scope>NUCLEOTIDE SEQUENCE [LARGE SCALE GENOMIC DNA]</scope>
    <source>
        <strain evidence="2 3">Car8</strain>
    </source>
</reference>
<keyword evidence="1" id="KW-1133">Transmembrane helix</keyword>
<proteinExistence type="predicted"/>
<name>L7F8U7_STRT8</name>
<comment type="caution">
    <text evidence="2">The sequence shown here is derived from an EMBL/GenBank/DDBJ whole genome shotgun (WGS) entry which is preliminary data.</text>
</comment>
<keyword evidence="1" id="KW-0812">Transmembrane</keyword>
<evidence type="ECO:0000313" key="3">
    <source>
        <dbReference type="Proteomes" id="UP000010931"/>
    </source>
</evidence>
<sequence>MSDLNLPAVDTVVKTAATYGRDLAERIIWTFLGGTTAVVVASGPADMFHASFWQAAGTGGVAAVISLVKGLAARWRGATNSASTAKGV</sequence>
<evidence type="ECO:0008006" key="4">
    <source>
        <dbReference type="Google" id="ProtNLM"/>
    </source>
</evidence>
<evidence type="ECO:0000256" key="1">
    <source>
        <dbReference type="SAM" id="Phobius"/>
    </source>
</evidence>
<keyword evidence="3" id="KW-1185">Reference proteome</keyword>
<protein>
    <recommendedName>
        <fullName evidence="4">Holin</fullName>
    </recommendedName>
</protein>
<keyword evidence="1" id="KW-0472">Membrane</keyword>
<organism evidence="2 3">
    <name type="scientific">Streptomyces turgidiscabies (strain Car8)</name>
    <dbReference type="NCBI Taxonomy" id="698760"/>
    <lineage>
        <taxon>Bacteria</taxon>
        <taxon>Bacillati</taxon>
        <taxon>Actinomycetota</taxon>
        <taxon>Actinomycetes</taxon>
        <taxon>Kitasatosporales</taxon>
        <taxon>Streptomycetaceae</taxon>
        <taxon>Streptomyces</taxon>
    </lineage>
</organism>
<accession>L7F8U7</accession>
<feature type="transmembrane region" description="Helical" evidence="1">
    <location>
        <begin position="51"/>
        <end position="72"/>
    </location>
</feature>
<dbReference type="RefSeq" id="WP_006377153.1">
    <property type="nucleotide sequence ID" value="NZ_AEJB01000272.1"/>
</dbReference>
<dbReference type="Proteomes" id="UP000010931">
    <property type="component" value="Unassembled WGS sequence"/>
</dbReference>
<dbReference type="PATRIC" id="fig|698760.3.peg.3553"/>
<dbReference type="EMBL" id="AEJB01000272">
    <property type="protein sequence ID" value="ELP67627.1"/>
    <property type="molecule type" value="Genomic_DNA"/>
</dbReference>
<gene>
    <name evidence="2" type="ORF">STRTUCAR8_08540</name>
</gene>
<dbReference type="AlphaFoldDB" id="L7F8U7"/>